<dbReference type="WBParaSite" id="BTMF_0001017301-mRNA-1">
    <property type="protein sequence ID" value="BTMF_0001017301-mRNA-1"/>
    <property type="gene ID" value="BTMF_0001017301"/>
</dbReference>
<name>A0A0R3QR38_9BILA</name>
<accession>A0A0R3QR38</accession>
<dbReference type="AlphaFoldDB" id="A0A0R3QR38"/>
<evidence type="ECO:0000313" key="1">
    <source>
        <dbReference type="WBParaSite" id="BTMF_0001017301-mRNA-1"/>
    </source>
</evidence>
<sequence>LFASSNLPIKACSLTLISCSVEPLTVEIKLAGTGVAPCLTHIDTFAIGSLVQNSSPTT</sequence>
<reference evidence="1" key="1">
    <citation type="submission" date="2017-02" db="UniProtKB">
        <authorList>
            <consortium name="WormBaseParasite"/>
        </authorList>
    </citation>
    <scope>IDENTIFICATION</scope>
</reference>
<protein>
    <submittedName>
        <fullName evidence="1">ZP domain-containing protein</fullName>
    </submittedName>
</protein>
<organism evidence="1">
    <name type="scientific">Brugia timori</name>
    <dbReference type="NCBI Taxonomy" id="42155"/>
    <lineage>
        <taxon>Eukaryota</taxon>
        <taxon>Metazoa</taxon>
        <taxon>Ecdysozoa</taxon>
        <taxon>Nematoda</taxon>
        <taxon>Chromadorea</taxon>
        <taxon>Rhabditida</taxon>
        <taxon>Spirurina</taxon>
        <taxon>Spiruromorpha</taxon>
        <taxon>Filarioidea</taxon>
        <taxon>Onchocercidae</taxon>
        <taxon>Brugia</taxon>
    </lineage>
</organism>
<proteinExistence type="predicted"/>